<dbReference type="GO" id="GO:0042626">
    <property type="term" value="F:ATPase-coupled transmembrane transporter activity"/>
    <property type="evidence" value="ECO:0007669"/>
    <property type="project" value="InterPro"/>
</dbReference>
<gene>
    <name evidence="10" type="ORF">BIV24_10900</name>
</gene>
<accession>A0A1S2PKC6</accession>
<evidence type="ECO:0000256" key="3">
    <source>
        <dbReference type="ARBA" id="ARBA00010742"/>
    </source>
</evidence>
<keyword evidence="5" id="KW-1003">Cell membrane</keyword>
<dbReference type="NCBIfam" id="TIGR01728">
    <property type="entry name" value="SsuA_fam"/>
    <property type="match status" value="1"/>
</dbReference>
<dbReference type="RefSeq" id="WP_071366046.1">
    <property type="nucleotide sequence ID" value="NZ_MLYP01000028.1"/>
</dbReference>
<keyword evidence="8" id="KW-0472">Membrane</keyword>
<dbReference type="InterPro" id="IPR010067">
    <property type="entry name" value="ABC_SsuA_sub-bd"/>
</dbReference>
<evidence type="ECO:0000256" key="4">
    <source>
        <dbReference type="ARBA" id="ARBA00022448"/>
    </source>
</evidence>
<evidence type="ECO:0000313" key="10">
    <source>
        <dbReference type="EMBL" id="OIJ94227.1"/>
    </source>
</evidence>
<keyword evidence="4" id="KW-0813">Transport</keyword>
<dbReference type="PROSITE" id="PS51257">
    <property type="entry name" value="PROKAR_LIPOPROTEIN"/>
    <property type="match status" value="1"/>
</dbReference>
<keyword evidence="6" id="KW-0997">Cell inner membrane</keyword>
<comment type="subcellular location">
    <subcellularLocation>
        <location evidence="2">Cell inner membrane</location>
    </subcellularLocation>
    <subcellularLocation>
        <location evidence="1">Periplasm</location>
    </subcellularLocation>
</comment>
<proteinExistence type="inferred from homology"/>
<dbReference type="PANTHER" id="PTHR30024">
    <property type="entry name" value="ALIPHATIC SULFONATES-BINDING PROTEIN-RELATED"/>
    <property type="match status" value="1"/>
</dbReference>
<comment type="caution">
    <text evidence="10">The sequence shown here is derived from an EMBL/GenBank/DDBJ whole genome shotgun (WGS) entry which is preliminary data.</text>
</comment>
<dbReference type="Gene3D" id="3.40.190.10">
    <property type="entry name" value="Periplasmic binding protein-like II"/>
    <property type="match status" value="2"/>
</dbReference>
<dbReference type="AlphaFoldDB" id="A0A1S2PKC6"/>
<dbReference type="GO" id="GO:0042597">
    <property type="term" value="C:periplasmic space"/>
    <property type="evidence" value="ECO:0007669"/>
    <property type="project" value="UniProtKB-SubCell"/>
</dbReference>
<comment type="similarity">
    <text evidence="3">Belongs to the bacterial solute-binding protein SsuA/TauA family.</text>
</comment>
<dbReference type="CDD" id="cd13553">
    <property type="entry name" value="PBP2_NrtA_CpmA_like"/>
    <property type="match status" value="1"/>
</dbReference>
<feature type="signal peptide" evidence="9">
    <location>
        <begin position="1"/>
        <end position="24"/>
    </location>
</feature>
<dbReference type="PANTHER" id="PTHR30024:SF47">
    <property type="entry name" value="TAURINE-BINDING PERIPLASMIC PROTEIN"/>
    <property type="match status" value="1"/>
</dbReference>
<evidence type="ECO:0000313" key="11">
    <source>
        <dbReference type="Proteomes" id="UP000179935"/>
    </source>
</evidence>
<evidence type="ECO:0000256" key="1">
    <source>
        <dbReference type="ARBA" id="ARBA00004418"/>
    </source>
</evidence>
<sequence>MRPVRRLGAVLAGLALCAALSACGYGSQRVGSTVKVVPAGPALSTPEVRVGYFPNLTHATALVGVREGMIQKELGGTKLSTATFSAGPTAIEALSAGSVDLAWVGPSPAINGYTKLGGKGLRIVAGAASGGVKLVVDPKKIRTVADVKGKRIASPQLGNTQDVALLHWITTQGWQVDPMSGRGEVSVVRTDTKMTPNAYKSGSIDGAWVPEPTASMLVAQGARVLLEEAQLWPDRRFVTTHLIVSQRFLDKHPDVVEAVIRGAAAANAWINAKPEEARRSVNEALRELTGTALPAGIIEAAWPSLTFTDDPLAATLGTQAAHATEAGLLDHFVLRGIYDLGPLNRARTAAGRPPVDDAGLSTP</sequence>
<feature type="chain" id="PRO_5010352874" evidence="9">
    <location>
        <begin position="25"/>
        <end position="363"/>
    </location>
</feature>
<dbReference type="Proteomes" id="UP000179935">
    <property type="component" value="Unassembled WGS sequence"/>
</dbReference>
<evidence type="ECO:0000256" key="6">
    <source>
        <dbReference type="ARBA" id="ARBA00022519"/>
    </source>
</evidence>
<reference evidence="10 11" key="1">
    <citation type="submission" date="2016-10" db="EMBL/GenBank/DDBJ databases">
        <title>Genome sequence of Streptomyces sp. MUSC 93.</title>
        <authorList>
            <person name="Lee L.-H."/>
            <person name="Ser H.-L."/>
            <person name="Law J.W.-F."/>
        </authorList>
    </citation>
    <scope>NUCLEOTIDE SEQUENCE [LARGE SCALE GENOMIC DNA]</scope>
    <source>
        <strain evidence="10 11">MUSC 93</strain>
    </source>
</reference>
<evidence type="ECO:0000256" key="7">
    <source>
        <dbReference type="ARBA" id="ARBA00022729"/>
    </source>
</evidence>
<evidence type="ECO:0000256" key="8">
    <source>
        <dbReference type="ARBA" id="ARBA00023136"/>
    </source>
</evidence>
<evidence type="ECO:0000256" key="5">
    <source>
        <dbReference type="ARBA" id="ARBA00022475"/>
    </source>
</evidence>
<dbReference type="Pfam" id="PF13379">
    <property type="entry name" value="NMT1_2"/>
    <property type="match status" value="1"/>
</dbReference>
<name>A0A1S2PKC6_9ACTN</name>
<keyword evidence="7 9" id="KW-0732">Signal</keyword>
<dbReference type="SUPFAM" id="SSF53850">
    <property type="entry name" value="Periplasmic binding protein-like II"/>
    <property type="match status" value="1"/>
</dbReference>
<dbReference type="GO" id="GO:0005886">
    <property type="term" value="C:plasma membrane"/>
    <property type="evidence" value="ECO:0007669"/>
    <property type="project" value="UniProtKB-SubCell"/>
</dbReference>
<protein>
    <submittedName>
        <fullName evidence="10">Sulfate ABC transporter substrate-binding protein</fullName>
    </submittedName>
</protein>
<evidence type="ECO:0000256" key="2">
    <source>
        <dbReference type="ARBA" id="ARBA00004533"/>
    </source>
</evidence>
<dbReference type="EMBL" id="MLYP01000028">
    <property type="protein sequence ID" value="OIJ94227.1"/>
    <property type="molecule type" value="Genomic_DNA"/>
</dbReference>
<dbReference type="InterPro" id="IPR044527">
    <property type="entry name" value="NrtA/CpmA_ABC-bd_dom"/>
</dbReference>
<dbReference type="STRING" id="1428652.BIV24_10900"/>
<keyword evidence="11" id="KW-1185">Reference proteome</keyword>
<dbReference type="OrthoDB" id="506341at2"/>
<evidence type="ECO:0000256" key="9">
    <source>
        <dbReference type="SAM" id="SignalP"/>
    </source>
</evidence>
<organism evidence="10 11">
    <name type="scientific">Streptomyces colonosanans</name>
    <dbReference type="NCBI Taxonomy" id="1428652"/>
    <lineage>
        <taxon>Bacteria</taxon>
        <taxon>Bacillati</taxon>
        <taxon>Actinomycetota</taxon>
        <taxon>Actinomycetes</taxon>
        <taxon>Kitasatosporales</taxon>
        <taxon>Streptomycetaceae</taxon>
        <taxon>Streptomyces</taxon>
    </lineage>
</organism>